<name>A0ABU7INC5_9FLAO</name>
<dbReference type="Pfam" id="PF13585">
    <property type="entry name" value="CHU_C"/>
    <property type="match status" value="1"/>
</dbReference>
<evidence type="ECO:0000313" key="1">
    <source>
        <dbReference type="EMBL" id="MEE1974465.1"/>
    </source>
</evidence>
<keyword evidence="2" id="KW-1185">Reference proteome</keyword>
<comment type="caution">
    <text evidence="1">The sequence shown here is derived from an EMBL/GenBank/DDBJ whole genome shotgun (WGS) entry which is preliminary data.</text>
</comment>
<sequence>MTFLIGFTSVFAQVSPDCVNAVPICNNTPINGGTVGYGVDDFNGASISGCISLGSGPIESNSAWYRFKTGERGQLGINIGFDVLEDWDFALYRTDDCSNLGDPVRCNYFDNSDNNIFTGFGEDPTGAENFQYDEYLQVQPGEEYYLFINNFSNNNSGFSIHFSGSIFDEFPNTALDCSIINNLLGPPIAACDGAAVVLDGTTLGATGYEWYLDIGSGYQQLSTETGPTIQANISGMYRVLVVMPSGNNIVSEVQVAYSSSPISNPVGDVTICLDGEVFDFSNKKAEALGNQNPDEFRLSFHRTNSDALLGINPIEYNFIPSETTETIYLRTTSLENPDCFDASESFRINGFDIPQLDFESEVFICNDSPSTTIGQPVPNSNYSYSWDTGQTTSEITVNQQGIYTLFVTHEIDNVSCITERSVRVVFSNPPVISDIEIEYIDDDNIVTIKTNDNDHLEYRIDEGYPQEDPVFQNLLPGRHTVTITDLNGCGTAQEEFVIVGFPKFFTPNGDSFNDVWSVGGIEILENPVISIYDRFGKLIHQMGNTDNSWDGTYNGMPVPATDYWFKLSYLDDQGQNVTAKYVNSHFSIKR</sequence>
<dbReference type="RefSeq" id="WP_272649309.1">
    <property type="nucleotide sequence ID" value="NZ_JAZDDG010000001.1"/>
</dbReference>
<dbReference type="Proteomes" id="UP001356308">
    <property type="component" value="Unassembled WGS sequence"/>
</dbReference>
<protein>
    <submittedName>
        <fullName evidence="1">T9SS type B sorting domain-containing protein</fullName>
    </submittedName>
</protein>
<gene>
    <name evidence="1" type="ORF">V1I91_00180</name>
</gene>
<dbReference type="InterPro" id="IPR026341">
    <property type="entry name" value="T9SS_type_B"/>
</dbReference>
<accession>A0ABU7INC5</accession>
<evidence type="ECO:0000313" key="2">
    <source>
        <dbReference type="Proteomes" id="UP001356308"/>
    </source>
</evidence>
<dbReference type="EMBL" id="JAZDDG010000001">
    <property type="protein sequence ID" value="MEE1974465.1"/>
    <property type="molecule type" value="Genomic_DNA"/>
</dbReference>
<proteinExistence type="predicted"/>
<dbReference type="NCBIfam" id="TIGR04131">
    <property type="entry name" value="Bac_Flav_CTERM"/>
    <property type="match status" value="1"/>
</dbReference>
<reference evidence="1 2" key="1">
    <citation type="submission" date="2024-01" db="EMBL/GenBank/DDBJ databases">
        <title>Maribacter spp. originated from different algae showed divergent polysaccharides utilization ability.</title>
        <authorList>
            <person name="Wang H."/>
            <person name="Wu Y."/>
        </authorList>
    </citation>
    <scope>NUCLEOTIDE SEQUENCE [LARGE SCALE GENOMIC DNA]</scope>
    <source>
        <strain evidence="1 2">PR1</strain>
    </source>
</reference>
<organism evidence="1 2">
    <name type="scientific">Maribacter cobaltidurans</name>
    <dbReference type="NCBI Taxonomy" id="1178778"/>
    <lineage>
        <taxon>Bacteria</taxon>
        <taxon>Pseudomonadati</taxon>
        <taxon>Bacteroidota</taxon>
        <taxon>Flavobacteriia</taxon>
        <taxon>Flavobacteriales</taxon>
        <taxon>Flavobacteriaceae</taxon>
        <taxon>Maribacter</taxon>
    </lineage>
</organism>